<keyword evidence="1" id="KW-0614">Plasmid</keyword>
<gene>
    <name evidence="1" type="ORF">BB06_09275</name>
</gene>
<dbReference type="AlphaFoldDB" id="A0AAU7NNX3"/>
<reference evidence="1" key="1">
    <citation type="submission" date="2014-02" db="EMBL/GenBank/DDBJ databases">
        <authorList>
            <person name="Zhao D."/>
            <person name="Dong X."/>
            <person name="Li Y."/>
            <person name="Lv L."/>
            <person name="Zhao D."/>
            <person name="Gao Y."/>
            <person name="Wang Y."/>
            <person name="Li Y."/>
        </authorList>
    </citation>
    <scope>NUCLEOTIDE SEQUENCE</scope>
    <source>
        <strain evidence="1">CGMCC 7049</strain>
        <plasmid evidence="1">pli05-1</plasmid>
    </source>
</reference>
<organism evidence="1">
    <name type="scientific">Pediococcus pentosaceus CGMCC 7049</name>
    <dbReference type="NCBI Taxonomy" id="1460385"/>
    <lineage>
        <taxon>Bacteria</taxon>
        <taxon>Bacillati</taxon>
        <taxon>Bacillota</taxon>
        <taxon>Bacilli</taxon>
        <taxon>Lactobacillales</taxon>
        <taxon>Lactobacillaceae</taxon>
        <taxon>Pediococcus</taxon>
    </lineage>
</organism>
<protein>
    <recommendedName>
        <fullName evidence="2">Transposase</fullName>
    </recommendedName>
</protein>
<accession>A0AAU7NNX3</accession>
<dbReference type="EMBL" id="CP157401">
    <property type="protein sequence ID" value="XBS09303.1"/>
    <property type="molecule type" value="Genomic_DNA"/>
</dbReference>
<name>A0AAU7NNX3_PEDPE</name>
<proteinExistence type="predicted"/>
<dbReference type="RefSeq" id="WP_349430974.1">
    <property type="nucleotide sequence ID" value="NZ_CP157401.1"/>
</dbReference>
<sequence>MEEKHEIIAPNFISKPFSMSSPIHAPYKHIAAKVELKGIRLTIFKGVNPKLASELVKVLVENAH</sequence>
<evidence type="ECO:0008006" key="2">
    <source>
        <dbReference type="Google" id="ProtNLM"/>
    </source>
</evidence>
<evidence type="ECO:0000313" key="1">
    <source>
        <dbReference type="EMBL" id="XBS09303.1"/>
    </source>
</evidence>
<reference evidence="1" key="2">
    <citation type="submission" date="2024-05" db="EMBL/GenBank/DDBJ databases">
        <authorList>
            <person name="Chen H."/>
        </authorList>
    </citation>
    <scope>NUCLEOTIDE SEQUENCE</scope>
    <source>
        <strain evidence="1">CGMCC 7049</strain>
        <plasmid evidence="1">pli05-1</plasmid>
    </source>
</reference>
<geneLocation type="plasmid" evidence="1">
    <name>pli05-1</name>
</geneLocation>